<dbReference type="RefSeq" id="WP_106316810.1">
    <property type="nucleotide sequence ID" value="NZ_BOMO01000042.1"/>
</dbReference>
<evidence type="ECO:0000256" key="1">
    <source>
        <dbReference type="SAM" id="MobiDB-lite"/>
    </source>
</evidence>
<comment type="caution">
    <text evidence="2">The sequence shown here is derived from an EMBL/GenBank/DDBJ whole genome shotgun (WGS) entry which is preliminary data.</text>
</comment>
<dbReference type="EMBL" id="PVMZ01000003">
    <property type="protein sequence ID" value="PRX23642.1"/>
    <property type="molecule type" value="Genomic_DNA"/>
</dbReference>
<gene>
    <name evidence="2" type="ORF">CLV67_103391</name>
</gene>
<accession>A0A2T0KJD2</accession>
<proteinExistence type="predicted"/>
<dbReference type="Proteomes" id="UP000239415">
    <property type="component" value="Unassembled WGS sequence"/>
</dbReference>
<evidence type="ECO:0000313" key="2">
    <source>
        <dbReference type="EMBL" id="PRX23642.1"/>
    </source>
</evidence>
<keyword evidence="3" id="KW-1185">Reference proteome</keyword>
<feature type="compositionally biased region" description="Basic and acidic residues" evidence="1">
    <location>
        <begin position="16"/>
        <end position="32"/>
    </location>
</feature>
<sequence>MKPHVFVADPDLPPDPLDRRKPPARPCRDCGRMGRPGDANHTLPEPVPDAASAAAGEESR</sequence>
<feature type="region of interest" description="Disordered" evidence="1">
    <location>
        <begin position="1"/>
        <end position="60"/>
    </location>
</feature>
<name>A0A2T0KJD2_9ACTN</name>
<evidence type="ECO:0000313" key="3">
    <source>
        <dbReference type="Proteomes" id="UP000239415"/>
    </source>
</evidence>
<reference evidence="2 3" key="1">
    <citation type="submission" date="2018-03" db="EMBL/GenBank/DDBJ databases">
        <title>Genomic Encyclopedia of Archaeal and Bacterial Type Strains, Phase II (KMG-II): from individual species to whole genera.</title>
        <authorList>
            <person name="Goeker M."/>
        </authorList>
    </citation>
    <scope>NUCLEOTIDE SEQUENCE [LARGE SCALE GENOMIC DNA]</scope>
    <source>
        <strain evidence="2 3">DSM 43146</strain>
    </source>
</reference>
<organism evidence="2 3">
    <name type="scientific">Actinoplanes italicus</name>
    <dbReference type="NCBI Taxonomy" id="113567"/>
    <lineage>
        <taxon>Bacteria</taxon>
        <taxon>Bacillati</taxon>
        <taxon>Actinomycetota</taxon>
        <taxon>Actinomycetes</taxon>
        <taxon>Micromonosporales</taxon>
        <taxon>Micromonosporaceae</taxon>
        <taxon>Actinoplanes</taxon>
    </lineage>
</organism>
<dbReference type="AlphaFoldDB" id="A0A2T0KJD2"/>
<protein>
    <submittedName>
        <fullName evidence="2">Uncharacterized protein</fullName>
    </submittedName>
</protein>